<reference evidence="4 5" key="1">
    <citation type="submission" date="2014-03" db="EMBL/GenBank/DDBJ databases">
        <title>Genomics of Bifidobacteria.</title>
        <authorList>
            <person name="Ventura M."/>
            <person name="Milani C."/>
            <person name="Lugli G.A."/>
        </authorList>
    </citation>
    <scope>NUCLEOTIDE SEQUENCE [LARGE SCALE GENOMIC DNA]</scope>
    <source>
        <strain evidence="4 5">DSM 21395</strain>
    </source>
</reference>
<dbReference type="GeneID" id="93094517"/>
<dbReference type="InterPro" id="IPR017850">
    <property type="entry name" value="Alkaline_phosphatase_core_sf"/>
</dbReference>
<dbReference type="CDD" id="cd16015">
    <property type="entry name" value="LTA_synthase"/>
    <property type="match status" value="1"/>
</dbReference>
<feature type="compositionally biased region" description="Basic and acidic residues" evidence="1">
    <location>
        <begin position="24"/>
        <end position="39"/>
    </location>
</feature>
<gene>
    <name evidence="4" type="ORF">BMON_1533</name>
</gene>
<feature type="compositionally biased region" description="Low complexity" evidence="1">
    <location>
        <begin position="791"/>
        <end position="811"/>
    </location>
</feature>
<feature type="compositionally biased region" description="Basic and acidic residues" evidence="1">
    <location>
        <begin position="90"/>
        <end position="101"/>
    </location>
</feature>
<feature type="transmembrane region" description="Helical" evidence="2">
    <location>
        <begin position="287"/>
        <end position="310"/>
    </location>
</feature>
<feature type="region of interest" description="Disordered" evidence="1">
    <location>
        <begin position="1"/>
        <end position="101"/>
    </location>
</feature>
<dbReference type="eggNOG" id="COG1368">
    <property type="taxonomic scope" value="Bacteria"/>
</dbReference>
<proteinExistence type="predicted"/>
<keyword evidence="2" id="KW-0812">Transmembrane</keyword>
<sequence length="845" mass="91800">MQDHRDEVEPVQRESAPRQSDPQDPDRSDDARNESRTDGDVTVAMHEGEDRDSAAGISRRDDGDEAATQDADADASTAAVDSASEGIAADDGHAGHADADGDSARSRGVAARFSSWAYAVLFLLVDIAGVGILQWGVTVSSSETELPTPLVGLWSLIETLRQDHRYVFLLNLLVLGALYLTLIFLFNRFWVATPVFVALCLTVSVIGHLKVLSRYETLLPSDFNFLGGGDAGAIASFLPAGAQRTILVVVAIIVVVAALCVLLHRMDLRRGRILTGANRAWGASGRLVGILVPALFLGMFVQSVGTVGAWGNTFAQWMGDIPSMWDSVYDAQRNGALISFARQLNPKIMDMPSDYSEATMRDVVARYDNEAKTINASRNQYMSDNSVVYILSESFSDPTRVPGLSINEDPMPQIRAIKDSTTSGLMLSSGYGGGTANLEFQALTGLSMANFDASLTSPYQQLVPGLAWTPTINQAWGESKNQIALHPYEASMYSRSSNYKKFGFSHFWTRSGPEFIAHQHRIDNSPYISDQSAYDSTIEKIEGNSAHQFVQLVTMQNHMPFNNWYNDNQFTATATPGAKALGSNEAMSIETYAKGMNHTDAATKQFLDELDAQKKPITVVFYGDHLPGVYTTAGANKANSIALHETDYFIWSNAASSTRGTKIADSAYTSPNFFMAQMADHMNAKVSPYIAFLTKMHSKIAAMEPPVVNQIQGWVRIPAGQTIYLDGNGNPMAERDFDATTKQLLHDYQLIQYDITAGSHYLQNSDFMTVPSSTTASTKQSKYETTAKQQTGETASGATASGATTSKDAAAQETSASERASGLLRLSEGRSDSVRVEGQTSGQLR</sequence>
<dbReference type="AlphaFoldDB" id="A0A087C4R9"/>
<keyword evidence="5" id="KW-1185">Reference proteome</keyword>
<feature type="region of interest" description="Disordered" evidence="1">
    <location>
        <begin position="771"/>
        <end position="845"/>
    </location>
</feature>
<feature type="transmembrane region" description="Helical" evidence="2">
    <location>
        <begin position="115"/>
        <end position="137"/>
    </location>
</feature>
<keyword evidence="2" id="KW-1133">Transmembrane helix</keyword>
<evidence type="ECO:0000256" key="1">
    <source>
        <dbReference type="SAM" id="MobiDB-lite"/>
    </source>
</evidence>
<dbReference type="STRING" id="1437603.GCA_000771525_01476"/>
<dbReference type="RefSeq" id="WP_237745303.1">
    <property type="nucleotide sequence ID" value="NZ_JDUO01000005.1"/>
</dbReference>
<feature type="compositionally biased region" description="Polar residues" evidence="1">
    <location>
        <begin position="771"/>
        <end position="790"/>
    </location>
</feature>
<feature type="compositionally biased region" description="Basic and acidic residues" evidence="1">
    <location>
        <begin position="46"/>
        <end position="62"/>
    </location>
</feature>
<dbReference type="Gene3D" id="3.40.720.10">
    <property type="entry name" value="Alkaline Phosphatase, subunit A"/>
    <property type="match status" value="1"/>
</dbReference>
<feature type="transmembrane region" description="Helical" evidence="2">
    <location>
        <begin position="246"/>
        <end position="266"/>
    </location>
</feature>
<feature type="compositionally biased region" description="Basic and acidic residues" evidence="1">
    <location>
        <begin position="1"/>
        <end position="16"/>
    </location>
</feature>
<dbReference type="SUPFAM" id="SSF53649">
    <property type="entry name" value="Alkaline phosphatase-like"/>
    <property type="match status" value="1"/>
</dbReference>
<keyword evidence="2" id="KW-0472">Membrane</keyword>
<organism evidence="4 5">
    <name type="scientific">Bifidobacterium mongoliense DSM 21395</name>
    <dbReference type="NCBI Taxonomy" id="1437603"/>
    <lineage>
        <taxon>Bacteria</taxon>
        <taxon>Bacillati</taxon>
        <taxon>Actinomycetota</taxon>
        <taxon>Actinomycetes</taxon>
        <taxon>Bifidobacteriales</taxon>
        <taxon>Bifidobacteriaceae</taxon>
        <taxon>Bifidobacterium</taxon>
    </lineage>
</organism>
<protein>
    <submittedName>
        <fullName evidence="4">Arylsulfatase</fullName>
    </submittedName>
</protein>
<feature type="transmembrane region" description="Helical" evidence="2">
    <location>
        <begin position="166"/>
        <end position="186"/>
    </location>
</feature>
<evidence type="ECO:0000313" key="5">
    <source>
        <dbReference type="Proteomes" id="UP000029082"/>
    </source>
</evidence>
<dbReference type="Proteomes" id="UP000029082">
    <property type="component" value="Unassembled WGS sequence"/>
</dbReference>
<evidence type="ECO:0000259" key="3">
    <source>
        <dbReference type="Pfam" id="PF00884"/>
    </source>
</evidence>
<evidence type="ECO:0000313" key="4">
    <source>
        <dbReference type="EMBL" id="KFI78269.1"/>
    </source>
</evidence>
<feature type="compositionally biased region" description="Low complexity" evidence="1">
    <location>
        <begin position="74"/>
        <end position="84"/>
    </location>
</feature>
<feature type="compositionally biased region" description="Acidic residues" evidence="1">
    <location>
        <begin position="63"/>
        <end position="73"/>
    </location>
</feature>
<dbReference type="InterPro" id="IPR000917">
    <property type="entry name" value="Sulfatase_N"/>
</dbReference>
<comment type="caution">
    <text evidence="4">The sequence shown here is derived from an EMBL/GenBank/DDBJ whole genome shotgun (WGS) entry which is preliminary data.</text>
</comment>
<feature type="domain" description="Sulfatase N-terminal" evidence="3">
    <location>
        <begin position="387"/>
        <end position="683"/>
    </location>
</feature>
<dbReference type="Pfam" id="PF00884">
    <property type="entry name" value="Sulfatase"/>
    <property type="match status" value="1"/>
</dbReference>
<accession>A0A087C4R9</accession>
<evidence type="ECO:0000256" key="2">
    <source>
        <dbReference type="SAM" id="Phobius"/>
    </source>
</evidence>
<name>A0A087C4R9_9BIFI</name>
<dbReference type="EMBL" id="JGZE01000004">
    <property type="protein sequence ID" value="KFI78269.1"/>
    <property type="molecule type" value="Genomic_DNA"/>
</dbReference>
<feature type="transmembrane region" description="Helical" evidence="2">
    <location>
        <begin position="193"/>
        <end position="212"/>
    </location>
</feature>